<dbReference type="Pfam" id="PF00072">
    <property type="entry name" value="Response_reg"/>
    <property type="match status" value="1"/>
</dbReference>
<dbReference type="GO" id="GO:0005509">
    <property type="term" value="F:calcium ion binding"/>
    <property type="evidence" value="ECO:0007669"/>
    <property type="project" value="UniProtKB-UniRule"/>
</dbReference>
<protein>
    <recommendedName>
        <fullName evidence="2 14">Stage 0 sporulation protein A homolog</fullName>
    </recommendedName>
</protein>
<dbReference type="Pfam" id="PF08769">
    <property type="entry name" value="Spo0A_C"/>
    <property type="match status" value="1"/>
</dbReference>
<keyword evidence="14 15" id="KW-0479">Metal-binding</keyword>
<dbReference type="PANTHER" id="PTHR48111:SF1">
    <property type="entry name" value="TWO-COMPONENT RESPONSE REGULATOR ORR33"/>
    <property type="match status" value="1"/>
</dbReference>
<feature type="binding site" evidence="15">
    <location>
        <position position="57"/>
    </location>
    <ligand>
        <name>Ca(2+)</name>
        <dbReference type="ChEBI" id="CHEBI:29108"/>
    </ligand>
</feature>
<feature type="modified residue" description="4-aspartylphosphate" evidence="16">
    <location>
        <position position="57"/>
    </location>
</feature>
<dbReference type="SUPFAM" id="SSF46894">
    <property type="entry name" value="C-terminal effector domain of the bipartite response regulators"/>
    <property type="match status" value="1"/>
</dbReference>
<dbReference type="GO" id="GO:0000976">
    <property type="term" value="F:transcription cis-regulatory region binding"/>
    <property type="evidence" value="ECO:0007669"/>
    <property type="project" value="TreeGrafter"/>
</dbReference>
<dbReference type="SMART" id="SM00448">
    <property type="entry name" value="REC"/>
    <property type="match status" value="1"/>
</dbReference>
<keyword evidence="7 14" id="KW-0749">Sporulation</keyword>
<dbReference type="GO" id="GO:0032993">
    <property type="term" value="C:protein-DNA complex"/>
    <property type="evidence" value="ECO:0007669"/>
    <property type="project" value="TreeGrafter"/>
</dbReference>
<dbReference type="InterPro" id="IPR016032">
    <property type="entry name" value="Sig_transdc_resp-reg_C-effctor"/>
</dbReference>
<dbReference type="Gene3D" id="3.40.50.2300">
    <property type="match status" value="1"/>
</dbReference>
<keyword evidence="9 14" id="KW-0805">Transcription regulation</keyword>
<feature type="domain" description="Response regulatory" evidence="17">
    <location>
        <begin position="6"/>
        <end position="122"/>
    </location>
</feature>
<dbReference type="EMBL" id="VNHO01000021">
    <property type="protein sequence ID" value="TYP51650.1"/>
    <property type="molecule type" value="Genomic_DNA"/>
</dbReference>
<dbReference type="GO" id="GO:0051606">
    <property type="term" value="P:detection of stimulus"/>
    <property type="evidence" value="ECO:0007669"/>
    <property type="project" value="UniProtKB-UniRule"/>
</dbReference>
<keyword evidence="3 14" id="KW-0963">Cytoplasm</keyword>
<reference evidence="18 19" key="1">
    <citation type="submission" date="2019-07" db="EMBL/GenBank/DDBJ databases">
        <title>Genomic Encyclopedia of Type Strains, Phase I: the one thousand microbial genomes (KMG-I) project.</title>
        <authorList>
            <person name="Kyrpides N."/>
        </authorList>
    </citation>
    <scope>NUCLEOTIDE SEQUENCE [LARGE SCALE GENOMIC DNA]</scope>
    <source>
        <strain evidence="18 19">DSM 16647</strain>
    </source>
</reference>
<dbReference type="GO" id="GO:0003700">
    <property type="term" value="F:DNA-binding transcription factor activity"/>
    <property type="evidence" value="ECO:0007669"/>
    <property type="project" value="InterPro"/>
</dbReference>
<evidence type="ECO:0000256" key="9">
    <source>
        <dbReference type="ARBA" id="ARBA00023015"/>
    </source>
</evidence>
<dbReference type="InterPro" id="IPR036388">
    <property type="entry name" value="WH-like_DNA-bd_sf"/>
</dbReference>
<evidence type="ECO:0000256" key="15">
    <source>
        <dbReference type="PIRSR" id="PIRSR002937-1"/>
    </source>
</evidence>
<keyword evidence="12 14" id="KW-0804">Transcription</keyword>
<dbReference type="InterPro" id="IPR001789">
    <property type="entry name" value="Sig_transdc_resp-reg_receiver"/>
</dbReference>
<dbReference type="RefSeq" id="WP_148867572.1">
    <property type="nucleotide sequence ID" value="NZ_VNHO01000021.1"/>
</dbReference>
<evidence type="ECO:0000256" key="7">
    <source>
        <dbReference type="ARBA" id="ARBA00022969"/>
    </source>
</evidence>
<evidence type="ECO:0000256" key="11">
    <source>
        <dbReference type="ARBA" id="ARBA00023159"/>
    </source>
</evidence>
<feature type="binding site" evidence="15">
    <location>
        <position position="11"/>
    </location>
    <ligand>
        <name>Ca(2+)</name>
        <dbReference type="ChEBI" id="CHEBI:29108"/>
    </ligand>
</feature>
<comment type="cofactor">
    <cofactor evidence="14 15">
        <name>Ca(2+)</name>
        <dbReference type="ChEBI" id="CHEBI:29108"/>
    </cofactor>
    <text evidence="14 15">Binds 1 Ca(2+) ion per subunit.</text>
</comment>
<name>A0A5S5AKF4_9FIRM</name>
<evidence type="ECO:0000256" key="5">
    <source>
        <dbReference type="ARBA" id="ARBA00022553"/>
    </source>
</evidence>
<organism evidence="18 19">
    <name type="scientific">Thermosediminibacter litoriperuensis</name>
    <dbReference type="NCBI Taxonomy" id="291989"/>
    <lineage>
        <taxon>Bacteria</taxon>
        <taxon>Bacillati</taxon>
        <taxon>Bacillota</taxon>
        <taxon>Clostridia</taxon>
        <taxon>Thermosediminibacterales</taxon>
        <taxon>Thermosediminibacteraceae</taxon>
        <taxon>Thermosediminibacter</taxon>
    </lineage>
</organism>
<dbReference type="GO" id="GO:0042173">
    <property type="term" value="P:regulation of sporulation resulting in formation of a cellular spore"/>
    <property type="evidence" value="ECO:0007669"/>
    <property type="project" value="InterPro"/>
</dbReference>
<keyword evidence="10 14" id="KW-0238">DNA-binding</keyword>
<accession>A0A5S5AKF4</accession>
<proteinExistence type="predicted"/>
<keyword evidence="19" id="KW-1185">Reference proteome</keyword>
<evidence type="ECO:0000256" key="8">
    <source>
        <dbReference type="ARBA" id="ARBA00023012"/>
    </source>
</evidence>
<evidence type="ECO:0000256" key="12">
    <source>
        <dbReference type="ARBA" id="ARBA00023163"/>
    </source>
</evidence>
<evidence type="ECO:0000256" key="16">
    <source>
        <dbReference type="PROSITE-ProRule" id="PRU00169"/>
    </source>
</evidence>
<dbReference type="InterPro" id="IPR012052">
    <property type="entry name" value="Spore_0_A"/>
</dbReference>
<dbReference type="InterPro" id="IPR039420">
    <property type="entry name" value="WalR-like"/>
</dbReference>
<keyword evidence="11 14" id="KW-0010">Activator</keyword>
<dbReference type="GO" id="GO:0030435">
    <property type="term" value="P:sporulation resulting in formation of a cellular spore"/>
    <property type="evidence" value="ECO:0007669"/>
    <property type="project" value="UniProtKB-UniRule"/>
</dbReference>
<evidence type="ECO:0000256" key="3">
    <source>
        <dbReference type="ARBA" id="ARBA00022490"/>
    </source>
</evidence>
<evidence type="ECO:0000256" key="1">
    <source>
        <dbReference type="ARBA" id="ARBA00004496"/>
    </source>
</evidence>
<comment type="subcellular location">
    <subcellularLocation>
        <location evidence="1 14">Cytoplasm</location>
    </subcellularLocation>
</comment>
<dbReference type="InterPro" id="IPR011006">
    <property type="entry name" value="CheY-like_superfamily"/>
</dbReference>
<evidence type="ECO:0000256" key="10">
    <source>
        <dbReference type="ARBA" id="ARBA00023125"/>
    </source>
</evidence>
<dbReference type="OrthoDB" id="9793299at2"/>
<keyword evidence="4 14" id="KW-0678">Repressor</keyword>
<keyword evidence="6 14" id="KW-0106">Calcium</keyword>
<evidence type="ECO:0000313" key="19">
    <source>
        <dbReference type="Proteomes" id="UP000322294"/>
    </source>
</evidence>
<feature type="binding site" evidence="15">
    <location>
        <position position="12"/>
    </location>
    <ligand>
        <name>Ca(2+)</name>
        <dbReference type="ChEBI" id="CHEBI:29108"/>
    </ligand>
</feature>
<dbReference type="SUPFAM" id="SSF52172">
    <property type="entry name" value="CheY-like"/>
    <property type="match status" value="1"/>
</dbReference>
<evidence type="ECO:0000256" key="4">
    <source>
        <dbReference type="ARBA" id="ARBA00022491"/>
    </source>
</evidence>
<dbReference type="NCBIfam" id="TIGR02875">
    <property type="entry name" value="spore_0_A"/>
    <property type="match status" value="1"/>
</dbReference>
<dbReference type="PROSITE" id="PS50110">
    <property type="entry name" value="RESPONSE_REGULATORY"/>
    <property type="match status" value="1"/>
</dbReference>
<dbReference type="PIRSF" id="PIRSF002937">
    <property type="entry name" value="Res_reg_Spo0A"/>
    <property type="match status" value="1"/>
</dbReference>
<dbReference type="PANTHER" id="PTHR48111">
    <property type="entry name" value="REGULATOR OF RPOS"/>
    <property type="match status" value="1"/>
</dbReference>
<dbReference type="Proteomes" id="UP000322294">
    <property type="component" value="Unassembled WGS sequence"/>
</dbReference>
<keyword evidence="5 16" id="KW-0597">Phosphoprotein</keyword>
<evidence type="ECO:0000256" key="6">
    <source>
        <dbReference type="ARBA" id="ARBA00022837"/>
    </source>
</evidence>
<evidence type="ECO:0000256" key="14">
    <source>
        <dbReference type="PIRNR" id="PIRNR002937"/>
    </source>
</evidence>
<dbReference type="GO" id="GO:0000156">
    <property type="term" value="F:phosphorelay response regulator activity"/>
    <property type="evidence" value="ECO:0007669"/>
    <property type="project" value="TreeGrafter"/>
</dbReference>
<keyword evidence="8 14" id="KW-0902">Two-component regulatory system</keyword>
<dbReference type="Gene3D" id="1.10.10.10">
    <property type="entry name" value="Winged helix-like DNA-binding domain superfamily/Winged helix DNA-binding domain"/>
    <property type="match status" value="1"/>
</dbReference>
<dbReference type="GO" id="GO:0005829">
    <property type="term" value="C:cytosol"/>
    <property type="evidence" value="ECO:0007669"/>
    <property type="project" value="TreeGrafter"/>
</dbReference>
<evidence type="ECO:0000313" key="18">
    <source>
        <dbReference type="EMBL" id="TYP51650.1"/>
    </source>
</evidence>
<evidence type="ECO:0000256" key="2">
    <source>
        <dbReference type="ARBA" id="ARBA00018672"/>
    </source>
</evidence>
<evidence type="ECO:0000259" key="17">
    <source>
        <dbReference type="PROSITE" id="PS50110"/>
    </source>
</evidence>
<evidence type="ECO:0000256" key="13">
    <source>
        <dbReference type="ARBA" id="ARBA00024867"/>
    </source>
</evidence>
<comment type="caution">
    <text evidence="18">The sequence shown here is derived from an EMBL/GenBank/DDBJ whole genome shotgun (WGS) entry which is preliminary data.</text>
</comment>
<sequence>MNDKKRILLADDNKEFCDLVEEYFSGEDDMEVVGKAHNGLEVLEKVQELNPDLVVLDIIMPNLDGLGVIEKLANSDKKPKIIVLSAVGQDKITQKAINLGADYYVVKPFDLKVLVERIRELVTHTTVQKKTRAVNSTAGKQKDSNLEMEITNIIHEIGIPAHIKGYFYLREAIAMVVNNVELLGAVTKVLYPTIASKYKTTPSRVERAIRHAIEVAWNRGCIETINNLFGYTIPKDKGKPTNSEFIAMISDKLRMEQKAIS</sequence>
<dbReference type="InterPro" id="IPR014879">
    <property type="entry name" value="Spo0A_C"/>
</dbReference>
<comment type="function">
    <text evidence="13 14">May play the central regulatory role in sporulation. It may be an element of the effector pathway responsible for the activation of sporulation genes in response to nutritional stress. Spo0A may act in concert with spo0H (a sigma factor) to control the expression of some genes that are critical to the sporulation process.</text>
</comment>
<dbReference type="AlphaFoldDB" id="A0A5S5AKF4"/>
<gene>
    <name evidence="18" type="ORF">LZ11_01861</name>
</gene>